<dbReference type="PANTHER" id="PTHR30055">
    <property type="entry name" value="HTH-TYPE TRANSCRIPTIONAL REGULATOR RUTR"/>
    <property type="match status" value="1"/>
</dbReference>
<feature type="domain" description="HTH tetR-type" evidence="5">
    <location>
        <begin position="13"/>
        <end position="73"/>
    </location>
</feature>
<keyword evidence="3" id="KW-0804">Transcription</keyword>
<dbReference type="RefSeq" id="WP_379517619.1">
    <property type="nucleotide sequence ID" value="NZ_JBHSPA010000035.1"/>
</dbReference>
<protein>
    <submittedName>
        <fullName evidence="6">TetR/AcrR family transcriptional regulator</fullName>
    </submittedName>
</protein>
<dbReference type="PANTHER" id="PTHR30055:SF148">
    <property type="entry name" value="TETR-FAMILY TRANSCRIPTIONAL REGULATOR"/>
    <property type="match status" value="1"/>
</dbReference>
<dbReference type="Gene3D" id="1.10.357.10">
    <property type="entry name" value="Tetracycline Repressor, domain 2"/>
    <property type="match status" value="1"/>
</dbReference>
<sequence>MSRPEPELDPRIPRTRDRVRRATLDLLAERGAGGLTIEAVAQRSGVAKSTIYRHWPGLSPLILDSFKSVNPAFPERPSTGHVGEEAQIFLTELARTITQAPWAPLMVALADAAERDDELRDLLSAFITQRRAPLRDILADGVERGQLPAGTDPDFLAGVLGGALFYRRLISHEPVDDAFIRQLLGLCLPG</sequence>
<keyword evidence="7" id="KW-1185">Reference proteome</keyword>
<accession>A0ABW1CQS6</accession>
<dbReference type="InterPro" id="IPR036271">
    <property type="entry name" value="Tet_transcr_reg_TetR-rel_C_sf"/>
</dbReference>
<dbReference type="InterPro" id="IPR011075">
    <property type="entry name" value="TetR_C"/>
</dbReference>
<dbReference type="SUPFAM" id="SSF48498">
    <property type="entry name" value="Tetracyclin repressor-like, C-terminal domain"/>
    <property type="match status" value="1"/>
</dbReference>
<feature type="DNA-binding region" description="H-T-H motif" evidence="4">
    <location>
        <begin position="36"/>
        <end position="55"/>
    </location>
</feature>
<dbReference type="Proteomes" id="UP001596058">
    <property type="component" value="Unassembled WGS sequence"/>
</dbReference>
<evidence type="ECO:0000313" key="6">
    <source>
        <dbReference type="EMBL" id="MFC5828114.1"/>
    </source>
</evidence>
<reference evidence="7" key="1">
    <citation type="journal article" date="2019" name="Int. J. Syst. Evol. Microbiol.">
        <title>The Global Catalogue of Microorganisms (GCM) 10K type strain sequencing project: providing services to taxonomists for standard genome sequencing and annotation.</title>
        <authorList>
            <consortium name="The Broad Institute Genomics Platform"/>
            <consortium name="The Broad Institute Genome Sequencing Center for Infectious Disease"/>
            <person name="Wu L."/>
            <person name="Ma J."/>
        </authorList>
    </citation>
    <scope>NUCLEOTIDE SEQUENCE [LARGE SCALE GENOMIC DNA]</scope>
    <source>
        <strain evidence="7">CCUG 53903</strain>
    </source>
</reference>
<dbReference type="PROSITE" id="PS50977">
    <property type="entry name" value="HTH_TETR_2"/>
    <property type="match status" value="1"/>
</dbReference>
<dbReference type="Pfam" id="PF16859">
    <property type="entry name" value="TetR_C_11"/>
    <property type="match status" value="1"/>
</dbReference>
<dbReference type="PRINTS" id="PR00455">
    <property type="entry name" value="HTHTETR"/>
</dbReference>
<keyword evidence="1" id="KW-0805">Transcription regulation</keyword>
<evidence type="ECO:0000256" key="2">
    <source>
        <dbReference type="ARBA" id="ARBA00023125"/>
    </source>
</evidence>
<evidence type="ECO:0000259" key="5">
    <source>
        <dbReference type="PROSITE" id="PS50977"/>
    </source>
</evidence>
<name>A0ABW1CQS6_9ACTN</name>
<comment type="caution">
    <text evidence="6">The sequence shown here is derived from an EMBL/GenBank/DDBJ whole genome shotgun (WGS) entry which is preliminary data.</text>
</comment>
<gene>
    <name evidence="6" type="ORF">ACFPZ3_29975</name>
</gene>
<dbReference type="Gene3D" id="1.10.10.60">
    <property type="entry name" value="Homeodomain-like"/>
    <property type="match status" value="1"/>
</dbReference>
<keyword evidence="2 4" id="KW-0238">DNA-binding</keyword>
<evidence type="ECO:0000313" key="7">
    <source>
        <dbReference type="Proteomes" id="UP001596058"/>
    </source>
</evidence>
<evidence type="ECO:0000256" key="4">
    <source>
        <dbReference type="PROSITE-ProRule" id="PRU00335"/>
    </source>
</evidence>
<dbReference type="EMBL" id="JBHSPA010000035">
    <property type="protein sequence ID" value="MFC5828114.1"/>
    <property type="molecule type" value="Genomic_DNA"/>
</dbReference>
<dbReference type="SUPFAM" id="SSF46689">
    <property type="entry name" value="Homeodomain-like"/>
    <property type="match status" value="1"/>
</dbReference>
<evidence type="ECO:0000256" key="1">
    <source>
        <dbReference type="ARBA" id="ARBA00023015"/>
    </source>
</evidence>
<dbReference type="InterPro" id="IPR050109">
    <property type="entry name" value="HTH-type_TetR-like_transc_reg"/>
</dbReference>
<organism evidence="6 7">
    <name type="scientific">Nonomuraea insulae</name>
    <dbReference type="NCBI Taxonomy" id="1616787"/>
    <lineage>
        <taxon>Bacteria</taxon>
        <taxon>Bacillati</taxon>
        <taxon>Actinomycetota</taxon>
        <taxon>Actinomycetes</taxon>
        <taxon>Streptosporangiales</taxon>
        <taxon>Streptosporangiaceae</taxon>
        <taxon>Nonomuraea</taxon>
    </lineage>
</organism>
<dbReference type="InterPro" id="IPR009057">
    <property type="entry name" value="Homeodomain-like_sf"/>
</dbReference>
<dbReference type="Pfam" id="PF00440">
    <property type="entry name" value="TetR_N"/>
    <property type="match status" value="1"/>
</dbReference>
<proteinExistence type="predicted"/>
<evidence type="ECO:0000256" key="3">
    <source>
        <dbReference type="ARBA" id="ARBA00023163"/>
    </source>
</evidence>
<dbReference type="InterPro" id="IPR001647">
    <property type="entry name" value="HTH_TetR"/>
</dbReference>